<feature type="signal peptide" evidence="2">
    <location>
        <begin position="1"/>
        <end position="19"/>
    </location>
</feature>
<evidence type="ECO:0000256" key="1">
    <source>
        <dbReference type="SAM" id="MobiDB-lite"/>
    </source>
</evidence>
<feature type="chain" id="PRO_5045665907" evidence="2">
    <location>
        <begin position="20"/>
        <end position="685"/>
    </location>
</feature>
<keyword evidence="4" id="KW-1185">Reference proteome</keyword>
<name>A0ABN9TTW4_9DINO</name>
<feature type="region of interest" description="Disordered" evidence="1">
    <location>
        <begin position="660"/>
        <end position="685"/>
    </location>
</feature>
<reference evidence="3" key="1">
    <citation type="submission" date="2023-10" db="EMBL/GenBank/DDBJ databases">
        <authorList>
            <person name="Chen Y."/>
            <person name="Shah S."/>
            <person name="Dougan E. K."/>
            <person name="Thang M."/>
            <person name="Chan C."/>
        </authorList>
    </citation>
    <scope>NUCLEOTIDE SEQUENCE [LARGE SCALE GENOMIC DNA]</scope>
</reference>
<sequence length="685" mass="73284">MSLWRKALVAAAVVRAALSLGVRHAARGGAGPWQLERPGPPLARGSLLQAEDSDLTTPQGKAGKGVHELGHTRKHRSTYKTVKPLIRIPGNVSRWQHPLNLVDELGFHKQLGGSFSFMCTLQMDQIAPWQRVFDFSFKAEERAAGSSPRSVAATARNTRHARVRPTESLCGRTAWVDRGEVPLRTSTRLALLPDVLPDLQHIIGVRALLLPLLRLVHGAVEHLMLEVSRRVTAEFTNCIIRVTCLVPTGRTVALAMSHPTLRRVSQSAEIGPRALAQVTAPRAASNWSLSAIQALCSLAREPRAAHTHAVYCCNRLQVVAGQLDHPVLMPLPVLVPVLHLTIGQLVRVLDPCAVVDHLLERQRLGELVSTAGATLERRLGPRMPTGGYLLLVRPLLTLCLDNDALDLLVEDAAADEATVADDADGAFRFQDCLSSGSNLAHSNVGDAGLDVNFEACGPTTSYRPCSSNSMPSSSWSHTSASCSEEVACLVWSSSGSQSGGGLAQPIFGALVKPLACTSCRIHIACGWADNLTVTGKCGHVSASPTAAWPILGTTWQATKKKSIVRPGRACKQVGTDGTTATPLTECSHDSEPNCLSSILKSPPTIHGICIVSSTFRYRYNLNKIARFSGDNCSSTRMYRETMTKPLLPPQLTCAATMRPGSNVGPSSAGGAVMSTRLGTKTATPP</sequence>
<organism evidence="3 4">
    <name type="scientific">Prorocentrum cordatum</name>
    <dbReference type="NCBI Taxonomy" id="2364126"/>
    <lineage>
        <taxon>Eukaryota</taxon>
        <taxon>Sar</taxon>
        <taxon>Alveolata</taxon>
        <taxon>Dinophyceae</taxon>
        <taxon>Prorocentrales</taxon>
        <taxon>Prorocentraceae</taxon>
        <taxon>Prorocentrum</taxon>
    </lineage>
</organism>
<keyword evidence="2" id="KW-0732">Signal</keyword>
<accession>A0ABN9TTW4</accession>
<proteinExistence type="predicted"/>
<comment type="caution">
    <text evidence="3">The sequence shown here is derived from an EMBL/GenBank/DDBJ whole genome shotgun (WGS) entry which is preliminary data.</text>
</comment>
<feature type="compositionally biased region" description="Polar residues" evidence="1">
    <location>
        <begin position="676"/>
        <end position="685"/>
    </location>
</feature>
<feature type="region of interest" description="Disordered" evidence="1">
    <location>
        <begin position="53"/>
        <end position="74"/>
    </location>
</feature>
<evidence type="ECO:0000313" key="4">
    <source>
        <dbReference type="Proteomes" id="UP001189429"/>
    </source>
</evidence>
<dbReference type="Proteomes" id="UP001189429">
    <property type="component" value="Unassembled WGS sequence"/>
</dbReference>
<dbReference type="EMBL" id="CAUYUJ010015081">
    <property type="protein sequence ID" value="CAK0849675.1"/>
    <property type="molecule type" value="Genomic_DNA"/>
</dbReference>
<gene>
    <name evidence="3" type="ORF">PCOR1329_LOCUS42305</name>
</gene>
<evidence type="ECO:0000313" key="3">
    <source>
        <dbReference type="EMBL" id="CAK0849675.1"/>
    </source>
</evidence>
<evidence type="ECO:0000256" key="2">
    <source>
        <dbReference type="SAM" id="SignalP"/>
    </source>
</evidence>
<protein>
    <submittedName>
        <fullName evidence="3">Uncharacterized protein</fullName>
    </submittedName>
</protein>